<protein>
    <submittedName>
        <fullName evidence="1">Uncharacterized protein</fullName>
    </submittedName>
</protein>
<evidence type="ECO:0000313" key="1">
    <source>
        <dbReference type="EMBL" id="ACJ00545.1"/>
    </source>
</evidence>
<name>B6IW71_RHOCS</name>
<evidence type="ECO:0000313" key="2">
    <source>
        <dbReference type="Proteomes" id="UP000001591"/>
    </source>
</evidence>
<dbReference type="HOGENOM" id="CLU_3332233_0_0_5"/>
<accession>B6IW71</accession>
<organism evidence="1 2">
    <name type="scientific">Rhodospirillum centenum (strain ATCC 51521 / SW)</name>
    <dbReference type="NCBI Taxonomy" id="414684"/>
    <lineage>
        <taxon>Bacteria</taxon>
        <taxon>Pseudomonadati</taxon>
        <taxon>Pseudomonadota</taxon>
        <taxon>Alphaproteobacteria</taxon>
        <taxon>Rhodospirillales</taxon>
        <taxon>Rhodospirillaceae</taxon>
        <taxon>Rhodospirillum</taxon>
    </lineage>
</organism>
<gene>
    <name evidence="1" type="ordered locus">RC1_3181</name>
</gene>
<keyword evidence="2" id="KW-1185">Reference proteome</keyword>
<dbReference type="KEGG" id="rce:RC1_3181"/>
<dbReference type="Proteomes" id="UP000001591">
    <property type="component" value="Chromosome"/>
</dbReference>
<sequence>MFRDGGCDLSRTGRPPDAVRRACPVTTAVGGPHPVSIL</sequence>
<reference evidence="1 2" key="1">
    <citation type="journal article" date="2010" name="BMC Genomics">
        <title>Metabolic flexibility revealed in the genome of the cyst-forming alpha-1 proteobacterium Rhodospirillum centenum.</title>
        <authorList>
            <person name="Lu Y.K."/>
            <person name="Marden J."/>
            <person name="Han M."/>
            <person name="Swingley W.D."/>
            <person name="Mastrian S.D."/>
            <person name="Chowdhury S.R."/>
            <person name="Hao J."/>
            <person name="Helmy T."/>
            <person name="Kim S."/>
            <person name="Kurdoglu A.A."/>
            <person name="Matthies H.J."/>
            <person name="Rollo D."/>
            <person name="Stothard P."/>
            <person name="Blankenship R.E."/>
            <person name="Bauer C.E."/>
            <person name="Touchman J.W."/>
        </authorList>
    </citation>
    <scope>NUCLEOTIDE SEQUENCE [LARGE SCALE GENOMIC DNA]</scope>
    <source>
        <strain evidence="2">ATCC 51521 / SW</strain>
    </source>
</reference>
<dbReference type="EMBL" id="CP000613">
    <property type="protein sequence ID" value="ACJ00545.1"/>
    <property type="molecule type" value="Genomic_DNA"/>
</dbReference>
<dbReference type="AlphaFoldDB" id="B6IW71"/>
<proteinExistence type="predicted"/>